<dbReference type="FunFam" id="3.40.80.10:FF:000006">
    <property type="entry name" value="N-acetylmuramoyl-L-alanine amidase"/>
    <property type="match status" value="1"/>
</dbReference>
<keyword evidence="4" id="KW-0961">Cell wall biogenesis/degradation</keyword>
<gene>
    <name evidence="6" type="ORF">AVDCRST_MAG78-2399</name>
</gene>
<dbReference type="InterPro" id="IPR051206">
    <property type="entry name" value="NAMLAA_amidase_2"/>
</dbReference>
<reference evidence="6" key="1">
    <citation type="submission" date="2020-02" db="EMBL/GenBank/DDBJ databases">
        <authorList>
            <person name="Meier V. D."/>
        </authorList>
    </citation>
    <scope>NUCLEOTIDE SEQUENCE</scope>
    <source>
        <strain evidence="6">AVDCRST_MAG78</strain>
    </source>
</reference>
<keyword evidence="3" id="KW-0378">Hydrolase</keyword>
<dbReference type="Gene3D" id="3.40.80.10">
    <property type="entry name" value="Peptidoglycan recognition protein-like"/>
    <property type="match status" value="1"/>
</dbReference>
<organism evidence="6">
    <name type="scientific">uncultured Rubrobacteraceae bacterium</name>
    <dbReference type="NCBI Taxonomy" id="349277"/>
    <lineage>
        <taxon>Bacteria</taxon>
        <taxon>Bacillati</taxon>
        <taxon>Actinomycetota</taxon>
        <taxon>Rubrobacteria</taxon>
        <taxon>Rubrobacterales</taxon>
        <taxon>Rubrobacteraceae</taxon>
        <taxon>environmental samples</taxon>
    </lineage>
</organism>
<dbReference type="PANTHER" id="PTHR30417">
    <property type="entry name" value="N-ACETYLMURAMOYL-L-ALANINE AMIDASE AMID"/>
    <property type="match status" value="1"/>
</dbReference>
<dbReference type="AlphaFoldDB" id="A0A6J4QC98"/>
<protein>
    <recommendedName>
        <fullName evidence="2">N-acetylmuramoyl-L-alanine amidase</fullName>
        <ecNumber evidence="2">3.5.1.28</ecNumber>
    </recommendedName>
</protein>
<dbReference type="GO" id="GO:0009254">
    <property type="term" value="P:peptidoglycan turnover"/>
    <property type="evidence" value="ECO:0007669"/>
    <property type="project" value="TreeGrafter"/>
</dbReference>
<dbReference type="SUPFAM" id="SSF55846">
    <property type="entry name" value="N-acetylmuramoyl-L-alanine amidase-like"/>
    <property type="match status" value="1"/>
</dbReference>
<dbReference type="CDD" id="cd14488">
    <property type="entry name" value="CBM6-CBM35-CBM36_like_2"/>
    <property type="match status" value="1"/>
</dbReference>
<sequence>MLAFCAAVVAGTVGPGTNVEARTSSLDAELETAAKKYEVPKELLLAMGYVNTRWEMPPPEASDYEKAKPGEGAPEARGSYGIMQLVQNPSEDTLAEAAALTGISEERLKTDRERNIRGGAALLAEMQGDTKPEDLNEWYEAVAEYGAGPAYADQVYEVLQEGASAKTSTGEEITLAPQEGIEPPQRFTTQATGEYSGSTWYGASSSNYTVANRPSSNRIDKIIVHVTQGSWSGAINWFQDSRAQASAHYTVRSSDGFIGQSVREKDIAWHAGNWPYNQTSIGIEHEGYVEYPSYWFTDAMYDSSARLSAYLAKKYNIPIDRDHIIGHNQVPYPNDHYDPGSGWDWDKYMSYVRYYAGGTSSPGTTYSQVVDNTNDNRFKAASNWSTGSWNSQRYGSNYRYASPGTTYKGAKYRVKTPARGNYAVYGWWPAGSNYNDRTVFWIWTTGGWASKTVSQRTDGGKWVYLGTYKMGAWDDWNVQVSNQSSGTGYVIADAVKVVRQ</sequence>
<dbReference type="EC" id="3.5.1.28" evidence="2"/>
<dbReference type="InterPro" id="IPR008258">
    <property type="entry name" value="Transglycosylase_SLT_dom_1"/>
</dbReference>
<dbReference type="GO" id="GO:0008745">
    <property type="term" value="F:N-acetylmuramoyl-L-alanine amidase activity"/>
    <property type="evidence" value="ECO:0007669"/>
    <property type="project" value="UniProtKB-EC"/>
</dbReference>
<name>A0A6J4QC98_9ACTN</name>
<proteinExistence type="predicted"/>
<dbReference type="InterPro" id="IPR036505">
    <property type="entry name" value="Amidase/PGRP_sf"/>
</dbReference>
<evidence type="ECO:0000256" key="1">
    <source>
        <dbReference type="ARBA" id="ARBA00001561"/>
    </source>
</evidence>
<dbReference type="EMBL" id="CADCVB010000159">
    <property type="protein sequence ID" value="CAA9440604.1"/>
    <property type="molecule type" value="Genomic_DNA"/>
</dbReference>
<dbReference type="InterPro" id="IPR002502">
    <property type="entry name" value="Amidase_domain"/>
</dbReference>
<dbReference type="SMART" id="SM00644">
    <property type="entry name" value="Ami_2"/>
    <property type="match status" value="1"/>
</dbReference>
<feature type="domain" description="N-acetylmuramoyl-L-alanine amidase" evidence="5">
    <location>
        <begin position="208"/>
        <end position="340"/>
    </location>
</feature>
<dbReference type="Gene3D" id="1.10.530.10">
    <property type="match status" value="1"/>
</dbReference>
<dbReference type="InterPro" id="IPR023346">
    <property type="entry name" value="Lysozyme-like_dom_sf"/>
</dbReference>
<dbReference type="PANTHER" id="PTHR30417:SF1">
    <property type="entry name" value="N-ACETYLMURAMOYL-L-ALANINE AMIDASE AMID"/>
    <property type="match status" value="1"/>
</dbReference>
<comment type="catalytic activity">
    <reaction evidence="1">
        <text>Hydrolyzes the link between N-acetylmuramoyl residues and L-amino acid residues in certain cell-wall glycopeptides.</text>
        <dbReference type="EC" id="3.5.1.28"/>
    </reaction>
</comment>
<dbReference type="CDD" id="cd06583">
    <property type="entry name" value="PGRP"/>
    <property type="match status" value="1"/>
</dbReference>
<evidence type="ECO:0000256" key="4">
    <source>
        <dbReference type="ARBA" id="ARBA00023316"/>
    </source>
</evidence>
<dbReference type="GO" id="GO:0071555">
    <property type="term" value="P:cell wall organization"/>
    <property type="evidence" value="ECO:0007669"/>
    <property type="project" value="UniProtKB-KW"/>
</dbReference>
<dbReference type="SUPFAM" id="SSF53955">
    <property type="entry name" value="Lysozyme-like"/>
    <property type="match status" value="1"/>
</dbReference>
<accession>A0A6J4QC98</accession>
<evidence type="ECO:0000256" key="2">
    <source>
        <dbReference type="ARBA" id="ARBA00011901"/>
    </source>
</evidence>
<dbReference type="Pfam" id="PF01464">
    <property type="entry name" value="SLT"/>
    <property type="match status" value="1"/>
</dbReference>
<dbReference type="Pfam" id="PF25275">
    <property type="entry name" value="Golvesin_C"/>
    <property type="match status" value="1"/>
</dbReference>
<evidence type="ECO:0000256" key="3">
    <source>
        <dbReference type="ARBA" id="ARBA00022801"/>
    </source>
</evidence>
<dbReference type="Pfam" id="PF01510">
    <property type="entry name" value="Amidase_2"/>
    <property type="match status" value="1"/>
</dbReference>
<evidence type="ECO:0000313" key="6">
    <source>
        <dbReference type="EMBL" id="CAA9440604.1"/>
    </source>
</evidence>
<dbReference type="InterPro" id="IPR033803">
    <property type="entry name" value="CBD-like_Golvesin-Xly"/>
</dbReference>
<evidence type="ECO:0000259" key="5">
    <source>
        <dbReference type="SMART" id="SM00644"/>
    </source>
</evidence>
<dbReference type="GO" id="GO:0009253">
    <property type="term" value="P:peptidoglycan catabolic process"/>
    <property type="evidence" value="ECO:0007669"/>
    <property type="project" value="InterPro"/>
</dbReference>